<keyword evidence="5" id="KW-0746">Sphingolipid metabolism</keyword>
<dbReference type="GO" id="GO:0046872">
    <property type="term" value="F:metal ion binding"/>
    <property type="evidence" value="ECO:0007669"/>
    <property type="project" value="UniProtKB-KW"/>
</dbReference>
<gene>
    <name evidence="8" type="ORF">LSAT_V11C600311170</name>
</gene>
<dbReference type="GO" id="GO:0005524">
    <property type="term" value="F:ATP binding"/>
    <property type="evidence" value="ECO:0007669"/>
    <property type="project" value="InterPro"/>
</dbReference>
<keyword evidence="4" id="KW-0862">Zinc</keyword>
<comment type="catalytic activity">
    <reaction evidence="5">
        <text>an N-acylsphing-4-enine + H2O = sphing-4-enine + a fatty acid</text>
        <dbReference type="Rhea" id="RHEA:20856"/>
        <dbReference type="ChEBI" id="CHEBI:15377"/>
        <dbReference type="ChEBI" id="CHEBI:28868"/>
        <dbReference type="ChEBI" id="CHEBI:52639"/>
        <dbReference type="ChEBI" id="CHEBI:57756"/>
        <dbReference type="EC" id="3.5.1.23"/>
    </reaction>
</comment>
<reference evidence="8 9" key="1">
    <citation type="journal article" date="2017" name="Nat. Commun.">
        <title>Genome assembly with in vitro proximity ligation data and whole-genome triplication in lettuce.</title>
        <authorList>
            <person name="Reyes-Chin-Wo S."/>
            <person name="Wang Z."/>
            <person name="Yang X."/>
            <person name="Kozik A."/>
            <person name="Arikit S."/>
            <person name="Song C."/>
            <person name="Xia L."/>
            <person name="Froenicke L."/>
            <person name="Lavelle D.O."/>
            <person name="Truco M.J."/>
            <person name="Xia R."/>
            <person name="Zhu S."/>
            <person name="Xu C."/>
            <person name="Xu H."/>
            <person name="Xu X."/>
            <person name="Cox K."/>
            <person name="Korf I."/>
            <person name="Meyers B.C."/>
            <person name="Michelmore R.W."/>
        </authorList>
    </citation>
    <scope>NUCLEOTIDE SEQUENCE [LARGE SCALE GENOMIC DNA]</scope>
    <source>
        <strain evidence="9">cv. Salinas</strain>
        <tissue evidence="8">Seedlings</tissue>
    </source>
</reference>
<dbReference type="Pfam" id="PF14226">
    <property type="entry name" value="DIOX_N"/>
    <property type="match status" value="1"/>
</dbReference>
<evidence type="ECO:0000256" key="1">
    <source>
        <dbReference type="ARBA" id="ARBA00022723"/>
    </source>
</evidence>
<dbReference type="SMART" id="SM00220">
    <property type="entry name" value="S_TKc"/>
    <property type="match status" value="1"/>
</dbReference>
<evidence type="ECO:0000313" key="9">
    <source>
        <dbReference type="Proteomes" id="UP000235145"/>
    </source>
</evidence>
<evidence type="ECO:0000313" key="8">
    <source>
        <dbReference type="EMBL" id="KAJ0201205.1"/>
    </source>
</evidence>
<dbReference type="GO" id="GO:0005576">
    <property type="term" value="C:extracellular region"/>
    <property type="evidence" value="ECO:0000318"/>
    <property type="project" value="GO_Central"/>
</dbReference>
<feature type="domain" description="Protein kinase" evidence="7">
    <location>
        <begin position="175"/>
        <end position="459"/>
    </location>
</feature>
<dbReference type="Pfam" id="PF00069">
    <property type="entry name" value="Pkinase"/>
    <property type="match status" value="1"/>
</dbReference>
<keyword evidence="5" id="KW-0378">Hydrolase</keyword>
<evidence type="ECO:0000256" key="2">
    <source>
        <dbReference type="ARBA" id="ARBA00023004"/>
    </source>
</evidence>
<dbReference type="EC" id="3.5.1.23" evidence="5"/>
<dbReference type="EMBL" id="NBSK02000006">
    <property type="protein sequence ID" value="KAJ0201205.1"/>
    <property type="molecule type" value="Genomic_DNA"/>
</dbReference>
<dbReference type="InterPro" id="IPR027443">
    <property type="entry name" value="IPNS-like_sf"/>
</dbReference>
<dbReference type="InterPro" id="IPR000719">
    <property type="entry name" value="Prot_kinase_dom"/>
</dbReference>
<protein>
    <recommendedName>
        <fullName evidence="5">Neutral ceramidase</fullName>
        <ecNumber evidence="5">3.5.1.23</ecNumber>
    </recommendedName>
</protein>
<keyword evidence="1 4" id="KW-0479">Metal-binding</keyword>
<dbReference type="SUPFAM" id="SSF51197">
    <property type="entry name" value="Clavaminate synthase-like"/>
    <property type="match status" value="1"/>
</dbReference>
<dbReference type="InterPro" id="IPR006823">
    <property type="entry name" value="Ceramidase_alk"/>
</dbReference>
<comment type="cofactor">
    <cofactor evidence="4">
        <name>Zn(2+)</name>
        <dbReference type="ChEBI" id="CHEBI:29105"/>
    </cofactor>
    <text evidence="4">Binds 1 zinc ion per subunit.</text>
</comment>
<comment type="similarity">
    <text evidence="5">Belongs to the neutral ceramidase family.</text>
</comment>
<feature type="active site" description="Nucleophile" evidence="3">
    <location>
        <position position="519"/>
    </location>
</feature>
<evidence type="ECO:0000256" key="4">
    <source>
        <dbReference type="PIRSR" id="PIRSR606823-2"/>
    </source>
</evidence>
<dbReference type="InterPro" id="IPR011009">
    <property type="entry name" value="Kinase-like_dom_sf"/>
</dbReference>
<name>A0A9R1X589_LACSA</name>
<dbReference type="PROSITE" id="PS00108">
    <property type="entry name" value="PROTEIN_KINASE_ST"/>
    <property type="match status" value="1"/>
</dbReference>
<dbReference type="PANTHER" id="PTHR12670:SF1">
    <property type="entry name" value="NEUTRAL CERAMIDASE"/>
    <property type="match status" value="1"/>
</dbReference>
<dbReference type="PANTHER" id="PTHR12670">
    <property type="entry name" value="CERAMIDASE"/>
    <property type="match status" value="1"/>
</dbReference>
<dbReference type="Pfam" id="PF04734">
    <property type="entry name" value="Ceramidase_alk"/>
    <property type="match status" value="2"/>
</dbReference>
<keyword evidence="9" id="KW-1185">Reference proteome</keyword>
<sequence>MAATIASVGSSYDRQSELKAFDQTKISVKGLVDAGIRKIPPIFFHLRDTTPKISTAAIKIPSIDLQSTHRASIVEIIREASANLGIFQVVNHGIPVSVMDEAVQGVRGFHEQDVDVKKGFYTRDISSTLVYNNNYDLYSSPALNLRDTFFSFMALSPPPPEELTEVCRDIQIEYSNQVMKFGGVLFRLFSEALGLNVNHRSFSLSDVQFVNLCYFMQLDMLQEENDNVLEKLRFAEESCQDAEMRVKELKKMVAALGEGISLEAKLLRRKEAALSQIEVLVNRYPISFLLLSVMDVQCCILIISGVEYCHRNMVVHKDLKTKNLLLDAKCNVKSAYFGLSNTMRDGHFLQTRCGSPNYAAPEGGIYTLPSHLSPGARDLMPRYGDLYTEKNVAISCIHTHARPGGYLQYVVYIVTSLGFVRQSFDIIVDGIYQSIIRAHENLHPGSVFVNKERAKYKYDVDKEMTLLKFVDDQWGPVGAFNWFATHGTSMSRTNELISGDNKETSARLMKDWFDQKSVSENPRRVSQTNHEFESTRIIGERQFKKAADLCKNVAEKLTGNIDFRHSYLDFSQLEVKKGGNESVKTCPAVMGFAFAAGTTDGPGAFDFKQGDNTGNPFWKLVRNLLKTPSQEPCEAHIKKSP</sequence>
<dbReference type="AlphaFoldDB" id="A0A9R1X589"/>
<comment type="caution">
    <text evidence="8">The sequence shown here is derived from an EMBL/GenBank/DDBJ whole genome shotgun (WGS) entry which is preliminary data.</text>
</comment>
<dbReference type="GO" id="GO:0017040">
    <property type="term" value="F:N-acylsphingosine amidohydrolase activity"/>
    <property type="evidence" value="ECO:0000318"/>
    <property type="project" value="GO_Central"/>
</dbReference>
<keyword evidence="2" id="KW-0408">Iron</keyword>
<dbReference type="GO" id="GO:0004672">
    <property type="term" value="F:protein kinase activity"/>
    <property type="evidence" value="ECO:0007669"/>
    <property type="project" value="InterPro"/>
</dbReference>
<dbReference type="InterPro" id="IPR026992">
    <property type="entry name" value="DIOX_N"/>
</dbReference>
<evidence type="ECO:0000256" key="6">
    <source>
        <dbReference type="SAM" id="Coils"/>
    </source>
</evidence>
<dbReference type="GO" id="GO:0042759">
    <property type="term" value="P:long-chain fatty acid biosynthetic process"/>
    <property type="evidence" value="ECO:0000318"/>
    <property type="project" value="GO_Central"/>
</dbReference>
<keyword evidence="6" id="KW-0175">Coiled coil</keyword>
<keyword evidence="5" id="KW-0443">Lipid metabolism</keyword>
<dbReference type="InterPro" id="IPR008271">
    <property type="entry name" value="Ser/Thr_kinase_AS"/>
</dbReference>
<proteinExistence type="inferred from homology"/>
<feature type="coiled-coil region" evidence="6">
    <location>
        <begin position="218"/>
        <end position="252"/>
    </location>
</feature>
<dbReference type="GO" id="GO:0046512">
    <property type="term" value="P:sphingosine biosynthetic process"/>
    <property type="evidence" value="ECO:0000318"/>
    <property type="project" value="GO_Central"/>
</dbReference>
<feature type="binding site" evidence="4">
    <location>
        <position position="398"/>
    </location>
    <ligand>
        <name>Zn(2+)</name>
        <dbReference type="ChEBI" id="CHEBI:29105"/>
    </ligand>
</feature>
<dbReference type="SUPFAM" id="SSF56112">
    <property type="entry name" value="Protein kinase-like (PK-like)"/>
    <property type="match status" value="1"/>
</dbReference>
<dbReference type="PROSITE" id="PS50011">
    <property type="entry name" value="PROTEIN_KINASE_DOM"/>
    <property type="match status" value="1"/>
</dbReference>
<feature type="binding site" evidence="4">
    <location>
        <position position="486"/>
    </location>
    <ligand>
        <name>Zn(2+)</name>
        <dbReference type="ChEBI" id="CHEBI:29105"/>
    </ligand>
</feature>
<dbReference type="Gene3D" id="2.60.120.330">
    <property type="entry name" value="B-lactam Antibiotic, Isopenicillin N Synthase, Chain"/>
    <property type="match status" value="1"/>
</dbReference>
<dbReference type="GO" id="GO:0046514">
    <property type="term" value="P:ceramide catabolic process"/>
    <property type="evidence" value="ECO:0000318"/>
    <property type="project" value="GO_Central"/>
</dbReference>
<dbReference type="Gene3D" id="1.10.510.10">
    <property type="entry name" value="Transferase(Phosphotransferase) domain 1"/>
    <property type="match status" value="1"/>
</dbReference>
<evidence type="ECO:0000256" key="5">
    <source>
        <dbReference type="RuleBase" id="RU366019"/>
    </source>
</evidence>
<dbReference type="Proteomes" id="UP000235145">
    <property type="component" value="Unassembled WGS sequence"/>
</dbReference>
<evidence type="ECO:0000256" key="3">
    <source>
        <dbReference type="PIRSR" id="PIRSR606823-1"/>
    </source>
</evidence>
<organism evidence="8 9">
    <name type="scientific">Lactuca sativa</name>
    <name type="common">Garden lettuce</name>
    <dbReference type="NCBI Taxonomy" id="4236"/>
    <lineage>
        <taxon>Eukaryota</taxon>
        <taxon>Viridiplantae</taxon>
        <taxon>Streptophyta</taxon>
        <taxon>Embryophyta</taxon>
        <taxon>Tracheophyta</taxon>
        <taxon>Spermatophyta</taxon>
        <taxon>Magnoliopsida</taxon>
        <taxon>eudicotyledons</taxon>
        <taxon>Gunneridae</taxon>
        <taxon>Pentapetalae</taxon>
        <taxon>asterids</taxon>
        <taxon>campanulids</taxon>
        <taxon>Asterales</taxon>
        <taxon>Asteraceae</taxon>
        <taxon>Cichorioideae</taxon>
        <taxon>Cichorieae</taxon>
        <taxon>Lactucinae</taxon>
        <taxon>Lactuca</taxon>
    </lineage>
</organism>
<evidence type="ECO:0000259" key="7">
    <source>
        <dbReference type="PROSITE" id="PS50011"/>
    </source>
</evidence>
<accession>A0A9R1X589</accession>
<dbReference type="GO" id="GO:0016020">
    <property type="term" value="C:membrane"/>
    <property type="evidence" value="ECO:0007669"/>
    <property type="project" value="GOC"/>
</dbReference>
<dbReference type="InterPro" id="IPR031329">
    <property type="entry name" value="NEUT/ALK_ceramidase_N"/>
</dbReference>